<keyword evidence="8" id="KW-1185">Reference proteome</keyword>
<evidence type="ECO:0000313" key="8">
    <source>
        <dbReference type="Proteomes" id="UP000601055"/>
    </source>
</evidence>
<evidence type="ECO:0000259" key="6">
    <source>
        <dbReference type="Pfam" id="PF04542"/>
    </source>
</evidence>
<dbReference type="SUPFAM" id="SSF88659">
    <property type="entry name" value="Sigma3 and sigma4 domains of RNA polymerase sigma factors"/>
    <property type="match status" value="1"/>
</dbReference>
<name>A0A923DZA2_9SPHI</name>
<dbReference type="Gene3D" id="1.10.1740.10">
    <property type="match status" value="1"/>
</dbReference>
<accession>A0A923DZA2</accession>
<evidence type="ECO:0000256" key="4">
    <source>
        <dbReference type="ARBA" id="ARBA00023125"/>
    </source>
</evidence>
<dbReference type="GO" id="GO:0006352">
    <property type="term" value="P:DNA-templated transcription initiation"/>
    <property type="evidence" value="ECO:0007669"/>
    <property type="project" value="InterPro"/>
</dbReference>
<feature type="domain" description="RNA polymerase sigma-70 region 2" evidence="6">
    <location>
        <begin position="14"/>
        <end position="79"/>
    </location>
</feature>
<comment type="caution">
    <text evidence="7">The sequence shown here is derived from an EMBL/GenBank/DDBJ whole genome shotgun (WGS) entry which is preliminary data.</text>
</comment>
<keyword evidence="4" id="KW-0238">DNA-binding</keyword>
<dbReference type="PANTHER" id="PTHR43133">
    <property type="entry name" value="RNA POLYMERASE ECF-TYPE SIGMA FACTO"/>
    <property type="match status" value="1"/>
</dbReference>
<gene>
    <name evidence="7" type="ORF">GM921_15150</name>
</gene>
<dbReference type="Pfam" id="PF04542">
    <property type="entry name" value="Sigma70_r2"/>
    <property type="match status" value="1"/>
</dbReference>
<proteinExistence type="inferred from homology"/>
<keyword evidence="2" id="KW-0805">Transcription regulation</keyword>
<evidence type="ECO:0000256" key="3">
    <source>
        <dbReference type="ARBA" id="ARBA00023082"/>
    </source>
</evidence>
<dbReference type="SUPFAM" id="SSF88946">
    <property type="entry name" value="Sigma2 domain of RNA polymerase sigma factors"/>
    <property type="match status" value="1"/>
</dbReference>
<dbReference type="Proteomes" id="UP000601055">
    <property type="component" value="Unassembled WGS sequence"/>
</dbReference>
<keyword evidence="5" id="KW-0804">Transcription</keyword>
<dbReference type="InterPro" id="IPR013324">
    <property type="entry name" value="RNA_pol_sigma_r3/r4-like"/>
</dbReference>
<dbReference type="NCBIfam" id="TIGR02937">
    <property type="entry name" value="sigma70-ECF"/>
    <property type="match status" value="1"/>
</dbReference>
<sequence>MSTETQLLAPNLWVKNYSDYLYGYALSRINDHQQAMDLVQDTFLAALQKVDGFEGKSTEKTWLTAILKYKIIDVYRKKSSGLKRIEENSEMEQHDFFDSNDGHWNNAHRPADFVNTKDPLAEKEFEKIMDHCLKKLPTLWFAVFTLKHVEEELTEKICSGLGITSANFWVVMHRAKLNLRSCLQKNWL</sequence>
<dbReference type="InterPro" id="IPR013325">
    <property type="entry name" value="RNA_pol_sigma_r2"/>
</dbReference>
<dbReference type="PANTHER" id="PTHR43133:SF8">
    <property type="entry name" value="RNA POLYMERASE SIGMA FACTOR HI_1459-RELATED"/>
    <property type="match status" value="1"/>
</dbReference>
<dbReference type="GO" id="GO:0016987">
    <property type="term" value="F:sigma factor activity"/>
    <property type="evidence" value="ECO:0007669"/>
    <property type="project" value="UniProtKB-KW"/>
</dbReference>
<evidence type="ECO:0000256" key="1">
    <source>
        <dbReference type="ARBA" id="ARBA00010641"/>
    </source>
</evidence>
<dbReference type="GO" id="GO:0003677">
    <property type="term" value="F:DNA binding"/>
    <property type="evidence" value="ECO:0007669"/>
    <property type="project" value="UniProtKB-KW"/>
</dbReference>
<dbReference type="InterPro" id="IPR014284">
    <property type="entry name" value="RNA_pol_sigma-70_dom"/>
</dbReference>
<dbReference type="InterPro" id="IPR007627">
    <property type="entry name" value="RNA_pol_sigma70_r2"/>
</dbReference>
<keyword evidence="3" id="KW-0731">Sigma factor</keyword>
<reference evidence="7" key="1">
    <citation type="submission" date="2019-11" db="EMBL/GenBank/DDBJ databases">
        <title>Description of Pedobacter sp. LMG 31464T.</title>
        <authorList>
            <person name="Carlier A."/>
            <person name="Qi S."/>
            <person name="Vandamme P."/>
        </authorList>
    </citation>
    <scope>NUCLEOTIDE SEQUENCE</scope>
    <source>
        <strain evidence="7">LMG 31464</strain>
    </source>
</reference>
<comment type="similarity">
    <text evidence="1">Belongs to the sigma-70 factor family. ECF subfamily.</text>
</comment>
<protein>
    <submittedName>
        <fullName evidence="7">Sigma-70 family RNA polymerase sigma factor</fullName>
    </submittedName>
</protein>
<evidence type="ECO:0000313" key="7">
    <source>
        <dbReference type="EMBL" id="MBB2146839.1"/>
    </source>
</evidence>
<evidence type="ECO:0000256" key="2">
    <source>
        <dbReference type="ARBA" id="ARBA00023015"/>
    </source>
</evidence>
<dbReference type="InterPro" id="IPR039425">
    <property type="entry name" value="RNA_pol_sigma-70-like"/>
</dbReference>
<dbReference type="EMBL" id="WNXD01000002">
    <property type="protein sequence ID" value="MBB2146839.1"/>
    <property type="molecule type" value="Genomic_DNA"/>
</dbReference>
<evidence type="ECO:0000256" key="5">
    <source>
        <dbReference type="ARBA" id="ARBA00023163"/>
    </source>
</evidence>
<dbReference type="RefSeq" id="WP_182923477.1">
    <property type="nucleotide sequence ID" value="NZ_WNXD01000002.1"/>
</dbReference>
<dbReference type="AlphaFoldDB" id="A0A923DZA2"/>
<organism evidence="7 8">
    <name type="scientific">Pedobacter planticolens</name>
    <dbReference type="NCBI Taxonomy" id="2679964"/>
    <lineage>
        <taxon>Bacteria</taxon>
        <taxon>Pseudomonadati</taxon>
        <taxon>Bacteroidota</taxon>
        <taxon>Sphingobacteriia</taxon>
        <taxon>Sphingobacteriales</taxon>
        <taxon>Sphingobacteriaceae</taxon>
        <taxon>Pedobacter</taxon>
    </lineage>
</organism>